<dbReference type="InterPro" id="IPR006938">
    <property type="entry name" value="DUF624"/>
</dbReference>
<gene>
    <name evidence="2" type="ORF">JK636_15500</name>
</gene>
<keyword evidence="1" id="KW-1133">Transmembrane helix</keyword>
<feature type="transmembrane region" description="Helical" evidence="1">
    <location>
        <begin position="198"/>
        <end position="216"/>
    </location>
</feature>
<keyword evidence="1" id="KW-0812">Transmembrane</keyword>
<feature type="transmembrane region" description="Helical" evidence="1">
    <location>
        <begin position="27"/>
        <end position="45"/>
    </location>
</feature>
<evidence type="ECO:0000313" key="3">
    <source>
        <dbReference type="Proteomes" id="UP000632377"/>
    </source>
</evidence>
<feature type="transmembrane region" description="Helical" evidence="1">
    <location>
        <begin position="98"/>
        <end position="118"/>
    </location>
</feature>
<dbReference type="Proteomes" id="UP000632377">
    <property type="component" value="Unassembled WGS sequence"/>
</dbReference>
<dbReference type="EMBL" id="JAESWC010000012">
    <property type="protein sequence ID" value="MBL4937155.1"/>
    <property type="molecule type" value="Genomic_DNA"/>
</dbReference>
<comment type="caution">
    <text evidence="2">The sequence shown here is derived from an EMBL/GenBank/DDBJ whole genome shotgun (WGS) entry which is preliminary data.</text>
</comment>
<organism evidence="2 3">
    <name type="scientific">Clostridium rhizosphaerae</name>
    <dbReference type="NCBI Taxonomy" id="2803861"/>
    <lineage>
        <taxon>Bacteria</taxon>
        <taxon>Bacillati</taxon>
        <taxon>Bacillota</taxon>
        <taxon>Clostridia</taxon>
        <taxon>Eubacteriales</taxon>
        <taxon>Clostridiaceae</taxon>
        <taxon>Clostridium</taxon>
    </lineage>
</organism>
<keyword evidence="1" id="KW-0472">Membrane</keyword>
<feature type="transmembrane region" description="Helical" evidence="1">
    <location>
        <begin position="124"/>
        <end position="150"/>
    </location>
</feature>
<name>A0ABS1TCT6_9CLOT</name>
<keyword evidence="3" id="KW-1185">Reference proteome</keyword>
<feature type="transmembrane region" description="Helical" evidence="1">
    <location>
        <begin position="171"/>
        <end position="192"/>
    </location>
</feature>
<accession>A0ABS1TCT6</accession>
<evidence type="ECO:0000256" key="1">
    <source>
        <dbReference type="SAM" id="Phobius"/>
    </source>
</evidence>
<evidence type="ECO:0000313" key="2">
    <source>
        <dbReference type="EMBL" id="MBL4937155.1"/>
    </source>
</evidence>
<sequence>MIKEDFIQNNVCFNIFNTIYYFLRMNIYFGLTNALFLITVVTFTFKIQNVLTFAIALIPTGPSISALIYCLNKYNKEKLLNISSDFFTGYKVFFKKAISVWLVSLLLITILIIDLLFFMKTQYIGMFAPIIFIAFYVVLITAINYFYYLVKNENSSIKDLLKISFYFSLRKFYFGIVNLIIVLSLFFITLLMPVFGVVILPSIFIYLIYINNTYLYKSKE</sequence>
<protein>
    <submittedName>
        <fullName evidence="2">DUF624 domain-containing protein</fullName>
    </submittedName>
</protein>
<reference evidence="2 3" key="1">
    <citation type="submission" date="2021-01" db="EMBL/GenBank/DDBJ databases">
        <title>Genome public.</title>
        <authorList>
            <person name="Liu C."/>
            <person name="Sun Q."/>
        </authorList>
    </citation>
    <scope>NUCLEOTIDE SEQUENCE [LARGE SCALE GENOMIC DNA]</scope>
    <source>
        <strain evidence="2 3">YIM B02515</strain>
    </source>
</reference>
<dbReference type="RefSeq" id="WP_202749909.1">
    <property type="nucleotide sequence ID" value="NZ_JAESWC010000012.1"/>
</dbReference>
<dbReference type="Pfam" id="PF04854">
    <property type="entry name" value="DUF624"/>
    <property type="match status" value="1"/>
</dbReference>
<proteinExistence type="predicted"/>
<feature type="transmembrane region" description="Helical" evidence="1">
    <location>
        <begin position="51"/>
        <end position="71"/>
    </location>
</feature>